<dbReference type="GO" id="GO:0003677">
    <property type="term" value="F:DNA binding"/>
    <property type="evidence" value="ECO:0007669"/>
    <property type="project" value="InterPro"/>
</dbReference>
<dbReference type="InterPro" id="IPR038051">
    <property type="entry name" value="XRCC4-like_N_sf"/>
</dbReference>
<dbReference type="Gene3D" id="1.20.5.370">
    <property type="match status" value="1"/>
</dbReference>
<evidence type="ECO:0000313" key="9">
    <source>
        <dbReference type="Proteomes" id="UP001233999"/>
    </source>
</evidence>
<gene>
    <name evidence="8" type="ORF">L9F63_020186</name>
</gene>
<dbReference type="InterPro" id="IPR053961">
    <property type="entry name" value="XRCC4_N"/>
</dbReference>
<evidence type="ECO:0000256" key="4">
    <source>
        <dbReference type="ARBA" id="ARBA00023242"/>
    </source>
</evidence>
<sequence>MTSTVNKVPDGENTNEQLIMMIDWKDDSFDILLMQKQLAWIGTGSCGHVKQLCQFVDMTVQDYMNETKTALSTLGGLAQFSYHVLDNQFIWKKVIQDDIKIRFGYVPLIKIPYAESSGKVLDALMQQNCSLRTEVDGLQKANKRSTSERVVLMEKLVEYKKQKLEMERTLYSQFVAVLNKKKHVLQQVHSDNGINDDKAASSTVNSNSDHYDSDTEVENTDNEDKNSTGKLSDEELFETDGKPTTAIPRRVGRQKRISEQSRDKPGPSNKKQYKPKEMKPLIDTTDTQDLWDEL</sequence>
<reference evidence="8" key="2">
    <citation type="submission" date="2023-05" db="EMBL/GenBank/DDBJ databases">
        <authorList>
            <person name="Fouks B."/>
        </authorList>
    </citation>
    <scope>NUCLEOTIDE SEQUENCE</scope>
    <source>
        <strain evidence="8">Stay&amp;Tobe</strain>
        <tissue evidence="8">Testes</tissue>
    </source>
</reference>
<dbReference type="InterPro" id="IPR010585">
    <property type="entry name" value="DNA_repair_prot_XRCC4"/>
</dbReference>
<dbReference type="InterPro" id="IPR053962">
    <property type="entry name" value="XRCC4_CC"/>
</dbReference>
<feature type="compositionally biased region" description="Basic and acidic residues" evidence="5">
    <location>
        <begin position="256"/>
        <end position="265"/>
    </location>
</feature>
<accession>A0AAD7ZSM9</accession>
<dbReference type="GO" id="GO:0006310">
    <property type="term" value="P:DNA recombination"/>
    <property type="evidence" value="ECO:0007669"/>
    <property type="project" value="InterPro"/>
</dbReference>
<dbReference type="Pfam" id="PF21924">
    <property type="entry name" value="XRCC4_CC"/>
    <property type="match status" value="1"/>
</dbReference>
<keyword evidence="9" id="KW-1185">Reference proteome</keyword>
<dbReference type="GO" id="GO:0005958">
    <property type="term" value="C:DNA-dependent protein kinase-DNA ligase 4 complex"/>
    <property type="evidence" value="ECO:0007669"/>
    <property type="project" value="TreeGrafter"/>
</dbReference>
<feature type="compositionally biased region" description="Basic and acidic residues" evidence="5">
    <location>
        <begin position="222"/>
        <end position="233"/>
    </location>
</feature>
<dbReference type="Gene3D" id="2.170.210.10">
    <property type="entry name" value="DNA double-strand break repair and VJ recombination XRCC4, N-terminal"/>
    <property type="match status" value="1"/>
</dbReference>
<evidence type="ECO:0000256" key="3">
    <source>
        <dbReference type="ARBA" id="ARBA00023204"/>
    </source>
</evidence>
<keyword evidence="2" id="KW-0227">DNA damage</keyword>
<feature type="region of interest" description="Disordered" evidence="5">
    <location>
        <begin position="190"/>
        <end position="294"/>
    </location>
</feature>
<dbReference type="GO" id="GO:0006303">
    <property type="term" value="P:double-strand break repair via nonhomologous end joining"/>
    <property type="evidence" value="ECO:0007669"/>
    <property type="project" value="TreeGrafter"/>
</dbReference>
<keyword evidence="4" id="KW-0539">Nucleus</keyword>
<evidence type="ECO:0000313" key="8">
    <source>
        <dbReference type="EMBL" id="KAJ9586164.1"/>
    </source>
</evidence>
<dbReference type="GO" id="GO:0032807">
    <property type="term" value="C:DNA ligase IV complex"/>
    <property type="evidence" value="ECO:0007669"/>
    <property type="project" value="TreeGrafter"/>
</dbReference>
<reference evidence="8" key="1">
    <citation type="journal article" date="2023" name="IScience">
        <title>Live-bearing cockroach genome reveals convergent evolutionary mechanisms linked to viviparity in insects and beyond.</title>
        <authorList>
            <person name="Fouks B."/>
            <person name="Harrison M.C."/>
            <person name="Mikhailova A.A."/>
            <person name="Marchal E."/>
            <person name="English S."/>
            <person name="Carruthers M."/>
            <person name="Jennings E.C."/>
            <person name="Chiamaka E.L."/>
            <person name="Frigard R.A."/>
            <person name="Pippel M."/>
            <person name="Attardo G.M."/>
            <person name="Benoit J.B."/>
            <person name="Bornberg-Bauer E."/>
            <person name="Tobe S.S."/>
        </authorList>
    </citation>
    <scope>NUCLEOTIDE SEQUENCE</scope>
    <source>
        <strain evidence="8">Stay&amp;Tobe</strain>
    </source>
</reference>
<protein>
    <submittedName>
        <fullName evidence="8">Uncharacterized protein</fullName>
    </submittedName>
</protein>
<feature type="domain" description="XRCC4 coiled-coil" evidence="7">
    <location>
        <begin position="121"/>
        <end position="185"/>
    </location>
</feature>
<proteinExistence type="predicted"/>
<organism evidence="8 9">
    <name type="scientific">Diploptera punctata</name>
    <name type="common">Pacific beetle cockroach</name>
    <dbReference type="NCBI Taxonomy" id="6984"/>
    <lineage>
        <taxon>Eukaryota</taxon>
        <taxon>Metazoa</taxon>
        <taxon>Ecdysozoa</taxon>
        <taxon>Arthropoda</taxon>
        <taxon>Hexapoda</taxon>
        <taxon>Insecta</taxon>
        <taxon>Pterygota</taxon>
        <taxon>Neoptera</taxon>
        <taxon>Polyneoptera</taxon>
        <taxon>Dictyoptera</taxon>
        <taxon>Blattodea</taxon>
        <taxon>Blaberoidea</taxon>
        <taxon>Blaberidae</taxon>
        <taxon>Diplopterinae</taxon>
        <taxon>Diploptera</taxon>
    </lineage>
</organism>
<dbReference type="InterPro" id="IPR014751">
    <property type="entry name" value="XRCC4-like_C"/>
</dbReference>
<dbReference type="GO" id="GO:0010165">
    <property type="term" value="P:response to X-ray"/>
    <property type="evidence" value="ECO:0007669"/>
    <property type="project" value="TreeGrafter"/>
</dbReference>
<dbReference type="Proteomes" id="UP001233999">
    <property type="component" value="Unassembled WGS sequence"/>
</dbReference>
<dbReference type="AlphaFoldDB" id="A0AAD7ZSM9"/>
<evidence type="ECO:0000256" key="2">
    <source>
        <dbReference type="ARBA" id="ARBA00022763"/>
    </source>
</evidence>
<evidence type="ECO:0000259" key="6">
    <source>
        <dbReference type="Pfam" id="PF06632"/>
    </source>
</evidence>
<dbReference type="SUPFAM" id="SSF58022">
    <property type="entry name" value="XRCC4, C-terminal oligomerization domain"/>
    <property type="match status" value="1"/>
</dbReference>
<dbReference type="PANTHER" id="PTHR28559">
    <property type="entry name" value="DNA REPAIR PROTEIN XRCC4"/>
    <property type="match status" value="1"/>
</dbReference>
<comment type="subcellular location">
    <subcellularLocation>
        <location evidence="1">Nucleus</location>
    </subcellularLocation>
</comment>
<feature type="domain" description="XRCC4 N-terminal" evidence="6">
    <location>
        <begin position="19"/>
        <end position="108"/>
    </location>
</feature>
<dbReference type="PANTHER" id="PTHR28559:SF1">
    <property type="entry name" value="DNA REPAIR PROTEIN XRCC4"/>
    <property type="match status" value="1"/>
</dbReference>
<comment type="caution">
    <text evidence="8">The sequence shown here is derived from an EMBL/GenBank/DDBJ whole genome shotgun (WGS) entry which is preliminary data.</text>
</comment>
<dbReference type="Pfam" id="PF06632">
    <property type="entry name" value="XRCC4"/>
    <property type="match status" value="1"/>
</dbReference>
<name>A0AAD7ZSM9_DIPPU</name>
<dbReference type="EMBL" id="JASPKZ010007195">
    <property type="protein sequence ID" value="KAJ9586164.1"/>
    <property type="molecule type" value="Genomic_DNA"/>
</dbReference>
<keyword evidence="3" id="KW-0234">DNA repair</keyword>
<evidence type="ECO:0000256" key="1">
    <source>
        <dbReference type="ARBA" id="ARBA00004123"/>
    </source>
</evidence>
<evidence type="ECO:0000256" key="5">
    <source>
        <dbReference type="SAM" id="MobiDB-lite"/>
    </source>
</evidence>
<evidence type="ECO:0000259" key="7">
    <source>
        <dbReference type="Pfam" id="PF21924"/>
    </source>
</evidence>